<gene>
    <name evidence="6" type="ORF">CUNI_LOCUS14001</name>
</gene>
<evidence type="ECO:0000256" key="2">
    <source>
        <dbReference type="ARBA" id="ARBA00005669"/>
    </source>
</evidence>
<evidence type="ECO:0000256" key="1">
    <source>
        <dbReference type="ARBA" id="ARBA00004613"/>
    </source>
</evidence>
<evidence type="ECO:0000256" key="4">
    <source>
        <dbReference type="ARBA" id="ARBA00022729"/>
    </source>
</evidence>
<dbReference type="PANTHER" id="PTHR28593">
    <property type="entry name" value="METEORIN-LIKE PROTEIN"/>
    <property type="match status" value="1"/>
</dbReference>
<dbReference type="EMBL" id="CAJHNH020003068">
    <property type="protein sequence ID" value="CAG5128443.1"/>
    <property type="molecule type" value="Genomic_DNA"/>
</dbReference>
<keyword evidence="4" id="KW-0732">Signal</keyword>
<keyword evidence="5" id="KW-1015">Disulfide bond</keyword>
<dbReference type="GO" id="GO:0005179">
    <property type="term" value="F:hormone activity"/>
    <property type="evidence" value="ECO:0007669"/>
    <property type="project" value="TreeGrafter"/>
</dbReference>
<protein>
    <recommendedName>
        <fullName evidence="8">Meteorin-like protein</fullName>
    </recommendedName>
</protein>
<feature type="non-terminal residue" evidence="6">
    <location>
        <position position="1"/>
    </location>
</feature>
<evidence type="ECO:0000313" key="6">
    <source>
        <dbReference type="EMBL" id="CAG5128443.1"/>
    </source>
</evidence>
<organism evidence="6 7">
    <name type="scientific">Candidula unifasciata</name>
    <dbReference type="NCBI Taxonomy" id="100452"/>
    <lineage>
        <taxon>Eukaryota</taxon>
        <taxon>Metazoa</taxon>
        <taxon>Spiralia</taxon>
        <taxon>Lophotrochozoa</taxon>
        <taxon>Mollusca</taxon>
        <taxon>Gastropoda</taxon>
        <taxon>Heterobranchia</taxon>
        <taxon>Euthyneura</taxon>
        <taxon>Panpulmonata</taxon>
        <taxon>Eupulmonata</taxon>
        <taxon>Stylommatophora</taxon>
        <taxon>Helicina</taxon>
        <taxon>Helicoidea</taxon>
        <taxon>Geomitridae</taxon>
        <taxon>Candidula</taxon>
    </lineage>
</organism>
<sequence>SLTEPQAIHRLSLVCNTGTITWFGASGAVRLEVMPFLGGNFGACFVAESENINVKISQEHSYISIHKNYRLKQEESRTLKLNHVLTSSARSSEFCVSSNNAEPVLLYIEAVRIPGITGVPKILFHYDLEKVDTHSLLDPMNDCRPCTKEELLDSYCSMDFVVIGNLMEVSENPTNDRSNITLHVKQLIHQREPDYFQRVKRSDPHLTGHVTVPRKCGLQQSEGDFLLTGRYRLNSLSLRCASYLHEWRKIQHQTECSHG</sequence>
<comment type="subcellular location">
    <subcellularLocation>
        <location evidence="1">Secreted</location>
    </subcellularLocation>
</comment>
<comment type="caution">
    <text evidence="6">The sequence shown here is derived from an EMBL/GenBank/DDBJ whole genome shotgun (WGS) entry which is preliminary data.</text>
</comment>
<evidence type="ECO:0008006" key="8">
    <source>
        <dbReference type="Google" id="ProtNLM"/>
    </source>
</evidence>
<dbReference type="InterPro" id="IPR051998">
    <property type="entry name" value="Meteorin-like"/>
</dbReference>
<dbReference type="Gene3D" id="2.40.50.120">
    <property type="match status" value="1"/>
</dbReference>
<dbReference type="InterPro" id="IPR008993">
    <property type="entry name" value="TIMP-like_OB-fold"/>
</dbReference>
<name>A0A8S3ZG79_9EUPU</name>
<accession>A0A8S3ZG79</accession>
<comment type="similarity">
    <text evidence="2">Belongs to the meteorin family.</text>
</comment>
<dbReference type="OrthoDB" id="6092325at2759"/>
<keyword evidence="3" id="KW-0964">Secreted</keyword>
<dbReference type="GO" id="GO:0005615">
    <property type="term" value="C:extracellular space"/>
    <property type="evidence" value="ECO:0007669"/>
    <property type="project" value="TreeGrafter"/>
</dbReference>
<dbReference type="Proteomes" id="UP000678393">
    <property type="component" value="Unassembled WGS sequence"/>
</dbReference>
<reference evidence="6" key="1">
    <citation type="submission" date="2021-04" db="EMBL/GenBank/DDBJ databases">
        <authorList>
            <consortium name="Molecular Ecology Group"/>
        </authorList>
    </citation>
    <scope>NUCLEOTIDE SEQUENCE</scope>
</reference>
<evidence type="ECO:0000313" key="7">
    <source>
        <dbReference type="Proteomes" id="UP000678393"/>
    </source>
</evidence>
<keyword evidence="7" id="KW-1185">Reference proteome</keyword>
<dbReference type="SUPFAM" id="SSF50242">
    <property type="entry name" value="TIMP-like"/>
    <property type="match status" value="1"/>
</dbReference>
<dbReference type="PANTHER" id="PTHR28593:SF3">
    <property type="entry name" value="METEORIN-LIKE PROTEIN"/>
    <property type="match status" value="1"/>
</dbReference>
<proteinExistence type="inferred from homology"/>
<evidence type="ECO:0000256" key="5">
    <source>
        <dbReference type="ARBA" id="ARBA00023157"/>
    </source>
</evidence>
<evidence type="ECO:0000256" key="3">
    <source>
        <dbReference type="ARBA" id="ARBA00022525"/>
    </source>
</evidence>
<dbReference type="AlphaFoldDB" id="A0A8S3ZG79"/>